<organism evidence="2 3">
    <name type="scientific">Aldrovandia affinis</name>
    <dbReference type="NCBI Taxonomy" id="143900"/>
    <lineage>
        <taxon>Eukaryota</taxon>
        <taxon>Metazoa</taxon>
        <taxon>Chordata</taxon>
        <taxon>Craniata</taxon>
        <taxon>Vertebrata</taxon>
        <taxon>Euteleostomi</taxon>
        <taxon>Actinopterygii</taxon>
        <taxon>Neopterygii</taxon>
        <taxon>Teleostei</taxon>
        <taxon>Notacanthiformes</taxon>
        <taxon>Halosauridae</taxon>
        <taxon>Aldrovandia</taxon>
    </lineage>
</organism>
<dbReference type="Proteomes" id="UP001221898">
    <property type="component" value="Unassembled WGS sequence"/>
</dbReference>
<feature type="compositionally biased region" description="Basic and acidic residues" evidence="1">
    <location>
        <begin position="10"/>
        <end position="25"/>
    </location>
</feature>
<reference evidence="2" key="1">
    <citation type="journal article" date="2023" name="Science">
        <title>Genome structures resolve the early diversification of teleost fishes.</title>
        <authorList>
            <person name="Parey E."/>
            <person name="Louis A."/>
            <person name="Montfort J."/>
            <person name="Bouchez O."/>
            <person name="Roques C."/>
            <person name="Iampietro C."/>
            <person name="Lluch J."/>
            <person name="Castinel A."/>
            <person name="Donnadieu C."/>
            <person name="Desvignes T."/>
            <person name="Floi Bucao C."/>
            <person name="Jouanno E."/>
            <person name="Wen M."/>
            <person name="Mejri S."/>
            <person name="Dirks R."/>
            <person name="Jansen H."/>
            <person name="Henkel C."/>
            <person name="Chen W.J."/>
            <person name="Zahm M."/>
            <person name="Cabau C."/>
            <person name="Klopp C."/>
            <person name="Thompson A.W."/>
            <person name="Robinson-Rechavi M."/>
            <person name="Braasch I."/>
            <person name="Lecointre G."/>
            <person name="Bobe J."/>
            <person name="Postlethwait J.H."/>
            <person name="Berthelot C."/>
            <person name="Roest Crollius H."/>
            <person name="Guiguen Y."/>
        </authorList>
    </citation>
    <scope>NUCLEOTIDE SEQUENCE</scope>
    <source>
        <strain evidence="2">NC1722</strain>
    </source>
</reference>
<dbReference type="AlphaFoldDB" id="A0AAD7T801"/>
<comment type="caution">
    <text evidence="2">The sequence shown here is derived from an EMBL/GenBank/DDBJ whole genome shotgun (WGS) entry which is preliminary data.</text>
</comment>
<name>A0AAD7T801_9TELE</name>
<evidence type="ECO:0000313" key="2">
    <source>
        <dbReference type="EMBL" id="KAJ8415548.1"/>
    </source>
</evidence>
<feature type="region of interest" description="Disordered" evidence="1">
    <location>
        <begin position="1"/>
        <end position="77"/>
    </location>
</feature>
<protein>
    <submittedName>
        <fullName evidence="2">Uncharacterized protein</fullName>
    </submittedName>
</protein>
<keyword evidence="3" id="KW-1185">Reference proteome</keyword>
<gene>
    <name evidence="2" type="ORF">AAFF_G00425280</name>
</gene>
<sequence length="77" mass="9221">MPANETVIDELPKRSPPETDRRKPSMESSKSPRSSKYHHSRSRSRSRERKRKSTDKKHRRSRSRSKERAYARRDSLN</sequence>
<proteinExistence type="predicted"/>
<evidence type="ECO:0000313" key="3">
    <source>
        <dbReference type="Proteomes" id="UP001221898"/>
    </source>
</evidence>
<feature type="compositionally biased region" description="Basic and acidic residues" evidence="1">
    <location>
        <begin position="64"/>
        <end position="77"/>
    </location>
</feature>
<evidence type="ECO:0000256" key="1">
    <source>
        <dbReference type="SAM" id="MobiDB-lite"/>
    </source>
</evidence>
<dbReference type="EMBL" id="JAINUG010000009">
    <property type="protein sequence ID" value="KAJ8415548.1"/>
    <property type="molecule type" value="Genomic_DNA"/>
</dbReference>
<accession>A0AAD7T801</accession>
<feature type="compositionally biased region" description="Basic residues" evidence="1">
    <location>
        <begin position="33"/>
        <end position="63"/>
    </location>
</feature>